<dbReference type="InterPro" id="IPR017216">
    <property type="entry name" value="HPS3"/>
</dbReference>
<feature type="region of interest" description="Disordered" evidence="1">
    <location>
        <begin position="905"/>
        <end position="929"/>
    </location>
</feature>
<feature type="domain" description="BLOC-2 complex member HPS3 C-terminal" evidence="3">
    <location>
        <begin position="549"/>
        <end position="664"/>
    </location>
</feature>
<dbReference type="Proteomes" id="UP001516400">
    <property type="component" value="Unassembled WGS sequence"/>
</dbReference>
<evidence type="ECO:0000259" key="2">
    <source>
        <dbReference type="Pfam" id="PF14761"/>
    </source>
</evidence>
<organism evidence="4 5">
    <name type="scientific">Cryptolaemus montrouzieri</name>
    <dbReference type="NCBI Taxonomy" id="559131"/>
    <lineage>
        <taxon>Eukaryota</taxon>
        <taxon>Metazoa</taxon>
        <taxon>Ecdysozoa</taxon>
        <taxon>Arthropoda</taxon>
        <taxon>Hexapoda</taxon>
        <taxon>Insecta</taxon>
        <taxon>Pterygota</taxon>
        <taxon>Neoptera</taxon>
        <taxon>Endopterygota</taxon>
        <taxon>Coleoptera</taxon>
        <taxon>Polyphaga</taxon>
        <taxon>Cucujiformia</taxon>
        <taxon>Coccinelloidea</taxon>
        <taxon>Coccinellidae</taxon>
        <taxon>Scymninae</taxon>
        <taxon>Scymnini</taxon>
        <taxon>Cryptolaemus</taxon>
    </lineage>
</organism>
<dbReference type="PANTHER" id="PTHR28633:SF1">
    <property type="entry name" value="BLOC-2 COMPLEX MEMBER HPS3"/>
    <property type="match status" value="1"/>
</dbReference>
<dbReference type="InterPro" id="IPR029438">
    <property type="entry name" value="HPS3_C"/>
</dbReference>
<dbReference type="PANTHER" id="PTHR28633">
    <property type="entry name" value="HERMANSKY-PUDLAK SYNDROME 3 PROTEIN"/>
    <property type="match status" value="1"/>
</dbReference>
<dbReference type="InterPro" id="IPR029437">
    <property type="entry name" value="HPS3_N"/>
</dbReference>
<feature type="domain" description="BLOC-2 complex member HPS3 N-terminal" evidence="2">
    <location>
        <begin position="4"/>
        <end position="512"/>
    </location>
</feature>
<dbReference type="EMBL" id="JABFTP020000042">
    <property type="protein sequence ID" value="KAL3270567.1"/>
    <property type="molecule type" value="Genomic_DNA"/>
</dbReference>
<comment type="caution">
    <text evidence="4">The sequence shown here is derived from an EMBL/GenBank/DDBJ whole genome shotgun (WGS) entry which is preliminary data.</text>
</comment>
<dbReference type="Pfam" id="PF14763">
    <property type="entry name" value="HPS3_C"/>
    <property type="match status" value="1"/>
</dbReference>
<reference evidence="4 5" key="1">
    <citation type="journal article" date="2021" name="BMC Biol.">
        <title>Horizontally acquired antibacterial genes associated with adaptive radiation of ladybird beetles.</title>
        <authorList>
            <person name="Li H.S."/>
            <person name="Tang X.F."/>
            <person name="Huang Y.H."/>
            <person name="Xu Z.Y."/>
            <person name="Chen M.L."/>
            <person name="Du X.Y."/>
            <person name="Qiu B.Y."/>
            <person name="Chen P.T."/>
            <person name="Zhang W."/>
            <person name="Slipinski A."/>
            <person name="Escalona H.E."/>
            <person name="Waterhouse R.M."/>
            <person name="Zwick A."/>
            <person name="Pang H."/>
        </authorList>
    </citation>
    <scope>NUCLEOTIDE SEQUENCE [LARGE SCALE GENOMIC DNA]</scope>
    <source>
        <strain evidence="4">SYSU2018</strain>
    </source>
</reference>
<evidence type="ECO:0000256" key="1">
    <source>
        <dbReference type="SAM" id="MobiDB-lite"/>
    </source>
</evidence>
<sequence>MVRVISVHHFISQNVQTVEQPTACTTAPPDRFLLALMSNCIEVRDLGNNAEVLFTFPTVDEVAQICYSLNGDYVATLESKFNRQNREINFVRVYINWNSIATLQQSKMTNSGVSLGSSECGMVQPMRARIAGRVTPTSNQSDIESLEMIEVPVKRNPHAIACCPITGNLLILSNNILNIYKFKVKTHDISKMKFIDFEDSGIRIELSFEPSKIEMCENYIGAMSKENMQLFKLYKKCGKESAVNVKKSGCLDFSFQSQSDTIDYEQLLKDEISNSGKERVTVNLASIVRENSLIYKHSPFTFCDKEMRATVSTNSPLENKMCSYKVKNLIQLRLVPIMIDNAQRHIVEEFKTFVLKPLYVDEVFKKSKKETEGDNVFRSDFSKCLGGVSCMIATQQEGYLFHFDELGELSTSSDNCIAVYPFTAPIFQLVMEDYFLHALTETGLESYTLRIGHKICHSLGNVDSVNVACPPVSDAICLVGLRPFLGVEQILLANNHLLLLANADISPTHSVASNSSSNAVYWTLYSLELPTPKTVFNDISIVANIHRFSSSQTYCHLMNEAHMVLRIALLLKKWTTTDDTLKLVTKRTENLDDVAEMFRSSCLLLGDHFVMCSHKQQYCLAIPYYKMARIQAVEVIRRVKKIQEQSNSQFTKGLVHYLKHTMLSLKNGQEMDKLFSPNSKQNFLDELLNLLESYGFEDLPGIILRSRILQEYSTDKLIDMLTNKISGDFPKQAEKNLVLCILYIQKNNFSQARHCLEQIDVENLYQLLLDHWELLFDQNFNQSGSKGMTNFSELSDLVISHCTDRFADILVCLVLKKKVMHLNRLIKIFLEYLPSSIGTEQSTATLLLQRTLEGYFKEYFSKPESVDPSKLSYERGGNEALKLLVRSYLSQLQILQLKDENNRKNKENDYTDVKDTDDKEQDTNQLNSSQTNSVFFDDKNCLEVEEAFLFEKYKYEYLKRMPPFQIEIVSKMYSMCLEDYPTKEDAIVNEEADVVLAKLQAILCSPVISKNIIAEVDTFLNLNNNFRGRDSVRTIISTNKDAVQLLLESCPQCLVQFGKDRFTKTDDWQFLIASVQQKILKLSQDENLNRICFFYKKILKDTLSHVATSMTLEELMTVFPQRFSTNGTESGKTAENEENHEEGDNLTYIYSNHDLDIMNEIQNYEPYVVICKETMHANQIRKLIVTTGQQLLCTLNL</sequence>
<proteinExistence type="predicted"/>
<accession>A0ABD2MWT0</accession>
<evidence type="ECO:0000259" key="3">
    <source>
        <dbReference type="Pfam" id="PF14763"/>
    </source>
</evidence>
<name>A0ABD2MWT0_9CUCU</name>
<evidence type="ECO:0000313" key="4">
    <source>
        <dbReference type="EMBL" id="KAL3270567.1"/>
    </source>
</evidence>
<evidence type="ECO:0000313" key="5">
    <source>
        <dbReference type="Proteomes" id="UP001516400"/>
    </source>
</evidence>
<dbReference type="AlphaFoldDB" id="A0ABD2MWT0"/>
<protein>
    <submittedName>
        <fullName evidence="4">Uncharacterized protein</fullName>
    </submittedName>
</protein>
<gene>
    <name evidence="4" type="ORF">HHI36_021104</name>
</gene>
<keyword evidence="5" id="KW-1185">Reference proteome</keyword>
<feature type="compositionally biased region" description="Basic and acidic residues" evidence="1">
    <location>
        <begin position="905"/>
        <end position="917"/>
    </location>
</feature>
<dbReference type="Pfam" id="PF14761">
    <property type="entry name" value="HPS3_N"/>
    <property type="match status" value="1"/>
</dbReference>